<dbReference type="STRING" id="1156395.DBT_1869"/>
<organism evidence="2 3">
    <name type="scientific">Dissulfuribacter thermophilus</name>
    <dbReference type="NCBI Taxonomy" id="1156395"/>
    <lineage>
        <taxon>Bacteria</taxon>
        <taxon>Pseudomonadati</taxon>
        <taxon>Thermodesulfobacteriota</taxon>
        <taxon>Dissulfuribacteria</taxon>
        <taxon>Dissulfuribacterales</taxon>
        <taxon>Dissulfuribacteraceae</taxon>
        <taxon>Dissulfuribacter</taxon>
    </lineage>
</organism>
<feature type="domain" description="ACT" evidence="1">
    <location>
        <begin position="11"/>
        <end position="89"/>
    </location>
</feature>
<gene>
    <name evidence="2" type="ORF">DBT_1869</name>
</gene>
<dbReference type="InterPro" id="IPR002912">
    <property type="entry name" value="ACT_dom"/>
</dbReference>
<dbReference type="OrthoDB" id="12860at2"/>
<dbReference type="InterPro" id="IPR045865">
    <property type="entry name" value="ACT-like_dom_sf"/>
</dbReference>
<feature type="domain" description="ACT" evidence="1">
    <location>
        <begin position="102"/>
        <end position="183"/>
    </location>
</feature>
<dbReference type="PANTHER" id="PTHR34875:SF6">
    <property type="entry name" value="UPF0237 PROTEIN MJ1558"/>
    <property type="match status" value="1"/>
</dbReference>
<dbReference type="Proteomes" id="UP000093080">
    <property type="component" value="Unassembled WGS sequence"/>
</dbReference>
<name>A0A1B9F4D2_9BACT</name>
<dbReference type="PROSITE" id="PS51671">
    <property type="entry name" value="ACT"/>
    <property type="match status" value="2"/>
</dbReference>
<keyword evidence="3" id="KW-1185">Reference proteome</keyword>
<dbReference type="AlphaFoldDB" id="A0A1B9F4D2"/>
<dbReference type="InterPro" id="IPR050990">
    <property type="entry name" value="UPF0237/GcvR_regulator"/>
</dbReference>
<comment type="caution">
    <text evidence="2">The sequence shown here is derived from an EMBL/GenBank/DDBJ whole genome shotgun (WGS) entry which is preliminary data.</text>
</comment>
<dbReference type="RefSeq" id="WP_067619352.1">
    <property type="nucleotide sequence ID" value="NZ_MAGO01000009.1"/>
</dbReference>
<dbReference type="Pfam" id="PF13740">
    <property type="entry name" value="ACT_6"/>
    <property type="match status" value="2"/>
</dbReference>
<proteinExistence type="predicted"/>
<evidence type="ECO:0000259" key="1">
    <source>
        <dbReference type="PROSITE" id="PS51671"/>
    </source>
</evidence>
<protein>
    <submittedName>
        <fullName evidence="2">Glycine cleavage system transcriptional antiactivator GcvR</fullName>
    </submittedName>
</protein>
<accession>A0A1B9F4D2</accession>
<dbReference type="SUPFAM" id="SSF55021">
    <property type="entry name" value="ACT-like"/>
    <property type="match status" value="2"/>
</dbReference>
<reference evidence="2 3" key="1">
    <citation type="submission" date="2016-06" db="EMBL/GenBank/DDBJ databases">
        <title>Respiratory ammonification of nitrate coupled to the oxidation of elemental sulfur in deep-sea autotrophic thermophilic bacteria.</title>
        <authorList>
            <person name="Slobodkina G.B."/>
            <person name="Mardanov A.V."/>
            <person name="Ravin N.V."/>
            <person name="Frolova A.A."/>
            <person name="Viryasiv M.B."/>
            <person name="Chernyh N.A."/>
            <person name="Bonch-Osmolovskaya E.A."/>
            <person name="Slobodkin A.I."/>
        </authorList>
    </citation>
    <scope>NUCLEOTIDE SEQUENCE [LARGE SCALE GENOMIC DNA]</scope>
    <source>
        <strain evidence="2 3">S69</strain>
    </source>
</reference>
<dbReference type="EMBL" id="MAGO01000009">
    <property type="protein sequence ID" value="OCC14809.1"/>
    <property type="molecule type" value="Genomic_DNA"/>
</dbReference>
<evidence type="ECO:0000313" key="2">
    <source>
        <dbReference type="EMBL" id="OCC14809.1"/>
    </source>
</evidence>
<sequence length="190" mass="21171">MNVQKKGKKIVISVLGTDRPGIVALVARHLFENGCNIEDVNQTRLQTELAAIFIVSIPDGLEAHGLRSLLQDALDPLGLHVLVKEMVTDERYVHNVEGEPFVVTTIGPDRLGLVAGITEVMADFGVNITNLRAVFRGGTDPARNIMIYEVDIPKDIDQERFRKALKDRAEALGIDLNLQHRKIFEEINRI</sequence>
<dbReference type="PANTHER" id="PTHR34875">
    <property type="entry name" value="UPF0237 PROTEIN MJ1558"/>
    <property type="match status" value="1"/>
</dbReference>
<dbReference type="Gene3D" id="3.30.70.260">
    <property type="match status" value="2"/>
</dbReference>
<evidence type="ECO:0000313" key="3">
    <source>
        <dbReference type="Proteomes" id="UP000093080"/>
    </source>
</evidence>